<organism evidence="1 2">
    <name type="scientific">Catharanthus roseus</name>
    <name type="common">Madagascar periwinkle</name>
    <name type="synonym">Vinca rosea</name>
    <dbReference type="NCBI Taxonomy" id="4058"/>
    <lineage>
        <taxon>Eukaryota</taxon>
        <taxon>Viridiplantae</taxon>
        <taxon>Streptophyta</taxon>
        <taxon>Embryophyta</taxon>
        <taxon>Tracheophyta</taxon>
        <taxon>Spermatophyta</taxon>
        <taxon>Magnoliopsida</taxon>
        <taxon>eudicotyledons</taxon>
        <taxon>Gunneridae</taxon>
        <taxon>Pentapetalae</taxon>
        <taxon>asterids</taxon>
        <taxon>lamiids</taxon>
        <taxon>Gentianales</taxon>
        <taxon>Apocynaceae</taxon>
        <taxon>Rauvolfioideae</taxon>
        <taxon>Vinceae</taxon>
        <taxon>Catharanthinae</taxon>
        <taxon>Catharanthus</taxon>
    </lineage>
</organism>
<name>A0ACC0B9T5_CATRO</name>
<gene>
    <name evidence="1" type="ORF">M9H77_19257</name>
</gene>
<evidence type="ECO:0000313" key="2">
    <source>
        <dbReference type="Proteomes" id="UP001060085"/>
    </source>
</evidence>
<evidence type="ECO:0000313" key="1">
    <source>
        <dbReference type="EMBL" id="KAI5669404.1"/>
    </source>
</evidence>
<accession>A0ACC0B9T5</accession>
<comment type="caution">
    <text evidence="1">The sequence shown here is derived from an EMBL/GenBank/DDBJ whole genome shotgun (WGS) entry which is preliminary data.</text>
</comment>
<proteinExistence type="predicted"/>
<dbReference type="Proteomes" id="UP001060085">
    <property type="component" value="Linkage Group LG04"/>
</dbReference>
<dbReference type="EMBL" id="CM044704">
    <property type="protein sequence ID" value="KAI5669404.1"/>
    <property type="molecule type" value="Genomic_DNA"/>
</dbReference>
<keyword evidence="2" id="KW-1185">Reference proteome</keyword>
<protein>
    <submittedName>
        <fullName evidence="1">Uncharacterized protein</fullName>
    </submittedName>
</protein>
<reference evidence="2" key="1">
    <citation type="journal article" date="2023" name="Nat. Plants">
        <title>Single-cell RNA sequencing provides a high-resolution roadmap for understanding the multicellular compartmentation of specialized metabolism.</title>
        <authorList>
            <person name="Sun S."/>
            <person name="Shen X."/>
            <person name="Li Y."/>
            <person name="Li Y."/>
            <person name="Wang S."/>
            <person name="Li R."/>
            <person name="Zhang H."/>
            <person name="Shen G."/>
            <person name="Guo B."/>
            <person name="Wei J."/>
            <person name="Xu J."/>
            <person name="St-Pierre B."/>
            <person name="Chen S."/>
            <person name="Sun C."/>
        </authorList>
    </citation>
    <scope>NUCLEOTIDE SEQUENCE [LARGE SCALE GENOMIC DNA]</scope>
</reference>
<sequence>MERKSSILGFIVFLLILTQEKVNGQGGNNNLYTCWGGCYNKCFLLGGNPADRYPCYFSCLAGCTSSQSTGNYRYYCQVGCSATRCVPLGSDGARLEDCLGSCGNICRA</sequence>